<keyword evidence="7" id="KW-0175">Coiled coil</keyword>
<organism evidence="11 12">
    <name type="scientific">Mucor velutinosus</name>
    <dbReference type="NCBI Taxonomy" id="708070"/>
    <lineage>
        <taxon>Eukaryota</taxon>
        <taxon>Fungi</taxon>
        <taxon>Fungi incertae sedis</taxon>
        <taxon>Mucoromycota</taxon>
        <taxon>Mucoromycotina</taxon>
        <taxon>Mucoromycetes</taxon>
        <taxon>Mucorales</taxon>
        <taxon>Mucorineae</taxon>
        <taxon>Mucoraceae</taxon>
        <taxon>Mucor</taxon>
    </lineage>
</organism>
<keyword evidence="12" id="KW-1185">Reference proteome</keyword>
<evidence type="ECO:0000256" key="5">
    <source>
        <dbReference type="ARBA" id="ARBA00022927"/>
    </source>
</evidence>
<comment type="similarity">
    <text evidence="2">Belongs to the VPS54 family.</text>
</comment>
<dbReference type="AlphaFoldDB" id="A0AAN7D2M9"/>
<dbReference type="PANTHER" id="PTHR12965">
    <property type="entry name" value="VACUOLAR PROTEIN SORTING 54"/>
    <property type="match status" value="1"/>
</dbReference>
<evidence type="ECO:0000256" key="8">
    <source>
        <dbReference type="SAM" id="MobiDB-lite"/>
    </source>
</evidence>
<evidence type="ECO:0000256" key="4">
    <source>
        <dbReference type="ARBA" id="ARBA00022448"/>
    </source>
</evidence>
<dbReference type="GeneID" id="89951042"/>
<dbReference type="PANTHER" id="PTHR12965:SF0">
    <property type="entry name" value="VACUOLAR PROTEIN SORTING-ASSOCIATED PROTEIN 54"/>
    <property type="match status" value="1"/>
</dbReference>
<dbReference type="InterPro" id="IPR012501">
    <property type="entry name" value="Vps54_C"/>
</dbReference>
<feature type="domain" description="Vacuolar protein sorting-associated protein 54 N-terminal" evidence="10">
    <location>
        <begin position="297"/>
        <end position="425"/>
    </location>
</feature>
<evidence type="ECO:0000256" key="2">
    <source>
        <dbReference type="ARBA" id="ARBA00009150"/>
    </source>
</evidence>
<evidence type="ECO:0000256" key="3">
    <source>
        <dbReference type="ARBA" id="ARBA00017665"/>
    </source>
</evidence>
<evidence type="ECO:0000313" key="11">
    <source>
        <dbReference type="EMBL" id="KAK4509007.1"/>
    </source>
</evidence>
<feature type="region of interest" description="Disordered" evidence="8">
    <location>
        <begin position="556"/>
        <end position="576"/>
    </location>
</feature>
<evidence type="ECO:0000256" key="6">
    <source>
        <dbReference type="ARBA" id="ARBA00023034"/>
    </source>
</evidence>
<keyword evidence="11" id="KW-0456">Lyase</keyword>
<dbReference type="InterPro" id="IPR039745">
    <property type="entry name" value="Vps54"/>
</dbReference>
<dbReference type="GO" id="GO:0015031">
    <property type="term" value="P:protein transport"/>
    <property type="evidence" value="ECO:0007669"/>
    <property type="project" value="UniProtKB-KW"/>
</dbReference>
<dbReference type="GO" id="GO:0000938">
    <property type="term" value="C:GARP complex"/>
    <property type="evidence" value="ECO:0007669"/>
    <property type="project" value="InterPro"/>
</dbReference>
<dbReference type="EMBL" id="JASEJX010000039">
    <property type="protein sequence ID" value="KAK4509007.1"/>
    <property type="molecule type" value="Genomic_DNA"/>
</dbReference>
<feature type="domain" description="Vacuolar protein sorting-associated protein 54 C-terminal" evidence="9">
    <location>
        <begin position="787"/>
        <end position="918"/>
    </location>
</feature>
<dbReference type="Gene3D" id="1.20.1280.130">
    <property type="match status" value="1"/>
</dbReference>
<keyword evidence="6" id="KW-0333">Golgi apparatus</keyword>
<dbReference type="GO" id="GO:0016829">
    <property type="term" value="F:lyase activity"/>
    <property type="evidence" value="ECO:0007669"/>
    <property type="project" value="UniProtKB-KW"/>
</dbReference>
<comment type="subcellular location">
    <subcellularLocation>
        <location evidence="1">Golgi apparatus</location>
        <location evidence="1">trans-Golgi network</location>
    </subcellularLocation>
</comment>
<evidence type="ECO:0000256" key="7">
    <source>
        <dbReference type="ARBA" id="ARBA00023054"/>
    </source>
</evidence>
<feature type="compositionally biased region" description="Polar residues" evidence="8">
    <location>
        <begin position="38"/>
        <end position="55"/>
    </location>
</feature>
<feature type="compositionally biased region" description="Basic and acidic residues" evidence="8">
    <location>
        <begin position="59"/>
        <end position="70"/>
    </location>
</feature>
<evidence type="ECO:0000259" key="9">
    <source>
        <dbReference type="Pfam" id="PF07928"/>
    </source>
</evidence>
<evidence type="ECO:0000259" key="10">
    <source>
        <dbReference type="Pfam" id="PF10475"/>
    </source>
</evidence>
<dbReference type="RefSeq" id="XP_064675673.1">
    <property type="nucleotide sequence ID" value="XM_064826616.1"/>
</dbReference>
<name>A0AAN7D2M9_9FUNG</name>
<feature type="compositionally biased region" description="Low complexity" evidence="8">
    <location>
        <begin position="71"/>
        <end position="85"/>
    </location>
</feature>
<evidence type="ECO:0000256" key="1">
    <source>
        <dbReference type="ARBA" id="ARBA00004601"/>
    </source>
</evidence>
<dbReference type="GO" id="GO:0042147">
    <property type="term" value="P:retrograde transport, endosome to Golgi"/>
    <property type="evidence" value="ECO:0007669"/>
    <property type="project" value="InterPro"/>
</dbReference>
<proteinExistence type="inferred from homology"/>
<dbReference type="Proteomes" id="UP001304243">
    <property type="component" value="Unassembled WGS sequence"/>
</dbReference>
<comment type="caution">
    <text evidence="11">The sequence shown here is derived from an EMBL/GenBank/DDBJ whole genome shotgun (WGS) entry which is preliminary data.</text>
</comment>
<reference evidence="11 12" key="1">
    <citation type="submission" date="2022-11" db="EMBL/GenBank/DDBJ databases">
        <title>Mucor velutinosus strain NIH1002 WGS.</title>
        <authorList>
            <person name="Subramanian P."/>
            <person name="Mullikin J.C."/>
            <person name="Segre J.A."/>
            <person name="Zelazny A.M."/>
        </authorList>
    </citation>
    <scope>NUCLEOTIDE SEQUENCE [LARGE SCALE GENOMIC DNA]</scope>
    <source>
        <strain evidence="11 12">NIH1002</strain>
    </source>
</reference>
<accession>A0AAN7D2M9</accession>
<dbReference type="GO" id="GO:0005829">
    <property type="term" value="C:cytosol"/>
    <property type="evidence" value="ECO:0007669"/>
    <property type="project" value="GOC"/>
</dbReference>
<feature type="compositionally biased region" description="Low complexity" evidence="8">
    <location>
        <begin position="26"/>
        <end position="37"/>
    </location>
</feature>
<dbReference type="InterPro" id="IPR019515">
    <property type="entry name" value="VPS54_N"/>
</dbReference>
<feature type="compositionally biased region" description="Polar residues" evidence="8">
    <location>
        <begin position="14"/>
        <end position="25"/>
    </location>
</feature>
<dbReference type="Pfam" id="PF10475">
    <property type="entry name" value="Vps54_N"/>
    <property type="match status" value="1"/>
</dbReference>
<evidence type="ECO:0000313" key="12">
    <source>
        <dbReference type="Proteomes" id="UP001304243"/>
    </source>
</evidence>
<dbReference type="GO" id="GO:0019905">
    <property type="term" value="F:syntaxin binding"/>
    <property type="evidence" value="ECO:0007669"/>
    <property type="project" value="TreeGrafter"/>
</dbReference>
<dbReference type="Gene3D" id="6.10.250.860">
    <property type="match status" value="1"/>
</dbReference>
<dbReference type="Pfam" id="PF07928">
    <property type="entry name" value="Vps54"/>
    <property type="match status" value="1"/>
</dbReference>
<keyword evidence="4" id="KW-0813">Transport</keyword>
<feature type="region of interest" description="Disordered" evidence="8">
    <location>
        <begin position="190"/>
        <end position="232"/>
    </location>
</feature>
<feature type="region of interest" description="Disordered" evidence="8">
    <location>
        <begin position="14"/>
        <end position="108"/>
    </location>
</feature>
<keyword evidence="5" id="KW-0653">Protein transport</keyword>
<sequence length="1053" mass="117375">MTRTASGVKLAYLASSQQGNSTSTPALSSLNSNESANHTGTIPPSPSINTVNNTAHKPLARERPFAREDYNSNVNPNSRPPSIRSATSFGRPLSRFMPGHHARHHSNYSNFSTMSETALPWTTRDIGFNAISGVLNDPAKSKDLSKPNKADIPPVSHAAIPKIKTSDFESYLNHIGPAFERYQQYKLANKETEDASSYPPTPNTASGVPGEDEEAFSPFGRHPAKRTGRNPYSLPQHVLSSESLLDDDAKTPPRELPMIENVPPIFFEPDFLLENPHVFDTVCEGADIIGNSGPNSSISTNSILQEKLSYYLDTVEVHLLGEIENRSSSFFEALSNLQALHQQTLDCVSQIHTIRQKMKQIQDTECKDGLEIIRLQVRKRNLEKLHRVTTLVKNIRSAQPMIQILLGQGDYFAALDLIDETRDVLSGKNSSSGDDREPVDLTSVKALSNFSSQLDEMEKAVGVMMQHDFLSILLSDLSYKIESLDPEVAKQSLMNLASTDTNNGCLDETQKETDLKERMTPSTLGLLRTNMLTKTLQGYRERLMVEIKDIIRKRYPPTTTPVSTPPASSPSDEQQMGNMAKQLKSMPFSSFFQMLLDIFSTLIEAIQRASIYHQLLLQIVEMQYPNTDFLIQISKESADIVFSAADLAHVRCGKLIGFRNDQNTLLNPTDFYRLSNMMRAFISQCEMYCGRTCFGLRGTVLSQQKAFVEHFHMERVKQEAQLIENEQWAASEVPSDFQLIVDRICEGKIDSLVHGSVQPESSPAAAAAAAVDSSGTKSTKHLFIDGHSYYIVGCSLLILKMFEDYLKCVFNLENMTLEIMQKLVELLKLFNSRVCQVILGAGAMRSAGLKNITAKHLALASQSLAIMIALIPKLKECISGHLTAKQTSHLTEFDRIVSDYKNHQGEIHAKLVAIMNERFAAHAKAMQAIQWDEEELQTGKNANIYMETLVTETVRLHKVLAKYLPVTDLKCVMSQVFGSFTTQLLEQIKQADIKTERGKNRLARDAAYFTRRLKSLHHVEPPSNSVMEAVDAIQVNEAEDKEPPAIDAASDQK</sequence>
<protein>
    <recommendedName>
        <fullName evidence="3">Vacuolar protein sorting-associated protein 54</fullName>
    </recommendedName>
</protein>
<dbReference type="GO" id="GO:0006896">
    <property type="term" value="P:Golgi to vacuole transport"/>
    <property type="evidence" value="ECO:0007669"/>
    <property type="project" value="TreeGrafter"/>
</dbReference>
<gene>
    <name evidence="11" type="primary">MDE1</name>
    <name evidence="11" type="ORF">ATC70_007356</name>
</gene>